<protein>
    <submittedName>
        <fullName evidence="2">DUF1214 domain-containing protein</fullName>
    </submittedName>
</protein>
<dbReference type="Gene3D" id="2.60.120.600">
    <property type="entry name" value="Domain of unknown function DUF1214, C-terminal domain"/>
    <property type="match status" value="1"/>
</dbReference>
<dbReference type="EMBL" id="STGV01000003">
    <property type="protein sequence ID" value="THV22928.1"/>
    <property type="molecule type" value="Genomic_DNA"/>
</dbReference>
<proteinExistence type="predicted"/>
<accession>A0A4S8NZA9</accession>
<evidence type="ECO:0000259" key="1">
    <source>
        <dbReference type="Pfam" id="PF06742"/>
    </source>
</evidence>
<dbReference type="Pfam" id="PF06742">
    <property type="entry name" value="DUF1214"/>
    <property type="match status" value="1"/>
</dbReference>
<gene>
    <name evidence="2" type="ORF">FAA97_09825</name>
</gene>
<name>A0A4S8NZA9_9HYPH</name>
<dbReference type="InterPro" id="IPR012038">
    <property type="entry name" value="UCP009471"/>
</dbReference>
<reference evidence="2 3" key="1">
    <citation type="submission" date="2019-04" db="EMBL/GenBank/DDBJ databases">
        <title>Genome sequence of strain shin9-1.</title>
        <authorList>
            <person name="Gao J."/>
            <person name="Sun J."/>
        </authorList>
    </citation>
    <scope>NUCLEOTIDE SEQUENCE [LARGE SCALE GENOMIC DNA]</scope>
    <source>
        <strain evidence="3">shin9-1</strain>
    </source>
</reference>
<dbReference type="PIRSF" id="PIRSF009471">
    <property type="entry name" value="UCP009471"/>
    <property type="match status" value="1"/>
</dbReference>
<dbReference type="Proteomes" id="UP000308828">
    <property type="component" value="Unassembled WGS sequence"/>
</dbReference>
<feature type="domain" description="DUF1214" evidence="1">
    <location>
        <begin position="72"/>
        <end position="171"/>
    </location>
</feature>
<dbReference type="RefSeq" id="WP_136598372.1">
    <property type="nucleotide sequence ID" value="NZ_STGV01000003.1"/>
</dbReference>
<comment type="caution">
    <text evidence="2">The sequence shown here is derived from an EMBL/GenBank/DDBJ whole genome shotgun (WGS) entry which is preliminary data.</text>
</comment>
<sequence>MFRVPLLVALTLIIAFGGGILSALSMLNASVGFGSIDVAGWRAFPAAQTIEADPYAKAHRAKAGLLLYGAAEGLQFTAERDDKGLALTGTCSYRMSGRTPATRAWTLYAADDAGQPLNASPDLPTAQNSQTILRNRDGSFEIVVSRTAKAGNWLAIPDTGSFRLVLTLLDTPAAASTGLSGLVMPVIEQIGCGNE</sequence>
<dbReference type="InterPro" id="IPR010621">
    <property type="entry name" value="DUF1214"/>
</dbReference>
<dbReference type="AlphaFoldDB" id="A0A4S8NZA9"/>
<evidence type="ECO:0000313" key="3">
    <source>
        <dbReference type="Proteomes" id="UP000308828"/>
    </source>
</evidence>
<dbReference type="OrthoDB" id="7837485at2"/>
<keyword evidence="3" id="KW-1185">Reference proteome</keyword>
<dbReference type="InterPro" id="IPR037049">
    <property type="entry name" value="DUF1214_C_sf"/>
</dbReference>
<organism evidence="2 3">
    <name type="scientific">Peteryoungia ipomoeae</name>
    <dbReference type="NCBI Taxonomy" id="1210932"/>
    <lineage>
        <taxon>Bacteria</taxon>
        <taxon>Pseudomonadati</taxon>
        <taxon>Pseudomonadota</taxon>
        <taxon>Alphaproteobacteria</taxon>
        <taxon>Hyphomicrobiales</taxon>
        <taxon>Rhizobiaceae</taxon>
        <taxon>Peteryoungia</taxon>
    </lineage>
</organism>
<dbReference type="SUPFAM" id="SSF160935">
    <property type="entry name" value="VPA0735-like"/>
    <property type="match status" value="1"/>
</dbReference>
<evidence type="ECO:0000313" key="2">
    <source>
        <dbReference type="EMBL" id="THV22928.1"/>
    </source>
</evidence>